<proteinExistence type="predicted"/>
<dbReference type="EMBL" id="JFZT01000039">
    <property type="protein sequence ID" value="EZQ06814.1"/>
    <property type="molecule type" value="Genomic_DNA"/>
</dbReference>
<dbReference type="PANTHER" id="PTHR40730:SF3">
    <property type="entry name" value="HTH CRO_C1-TYPE DOMAIN-CONTAINING PROTEIN"/>
    <property type="match status" value="1"/>
</dbReference>
<reference evidence="1 2" key="1">
    <citation type="submission" date="2014-03" db="EMBL/GenBank/DDBJ databases">
        <title>Draft genome sequence of the novel thermoacidophilic archaea Acidianus copahuensis ALE1 strain, isolated from Copahue volcanic area in Neuquen Argentina.</title>
        <authorList>
            <person name="Urbieta M.S."/>
            <person name="Rascovan N."/>
            <person name="Castro C."/>
            <person name="Revale S."/>
            <person name="Giaveno M.A."/>
            <person name="Vazquez M.P."/>
            <person name="Donati E.R."/>
        </authorList>
    </citation>
    <scope>NUCLEOTIDE SEQUENCE [LARGE SCALE GENOMIC DNA]</scope>
    <source>
        <strain evidence="1 2">ALE1</strain>
    </source>
</reference>
<dbReference type="OrthoDB" id="42697at2157"/>
<organism evidence="1 2">
    <name type="scientific">Candidatus Acidianus copahuensis</name>
    <dbReference type="NCBI Taxonomy" id="1160895"/>
    <lineage>
        <taxon>Archaea</taxon>
        <taxon>Thermoproteota</taxon>
        <taxon>Thermoprotei</taxon>
        <taxon>Sulfolobales</taxon>
        <taxon>Sulfolobaceae</taxon>
        <taxon>Acidianus</taxon>
    </lineage>
</organism>
<dbReference type="PANTHER" id="PTHR40730">
    <property type="entry name" value="TRANSCRIPTIONAL REGULATOR PROTEIN-LIKE PROTEIN"/>
    <property type="match status" value="1"/>
</dbReference>
<dbReference type="STRING" id="1160895.CM19_05420"/>
<evidence type="ECO:0000313" key="2">
    <source>
        <dbReference type="Proteomes" id="UP000024332"/>
    </source>
</evidence>
<gene>
    <name evidence="1" type="ORF">CM19_05420</name>
</gene>
<protein>
    <submittedName>
        <fullName evidence="1">Transcriptional regulator</fullName>
    </submittedName>
</protein>
<sequence>MSITPPCEISVKEILPAIRSIIATKLVKDRGMPIYRAAILMGVTPAAVANYMNGKRGNLVKDIIENDDEMMEMIDELVKKIGSDENNLSSYYCILCSEGKKVLKRNGMDIPLCIYETSVTH</sequence>
<keyword evidence="2" id="KW-1185">Reference proteome</keyword>
<comment type="caution">
    <text evidence="1">The sequence shown here is derived from an EMBL/GenBank/DDBJ whole genome shotgun (WGS) entry which is preliminary data.</text>
</comment>
<name>A0A031LQY1_9CREN</name>
<accession>A0A031LQY1</accession>
<dbReference type="RefSeq" id="WP_048099349.1">
    <property type="nucleotide sequence ID" value="NZ_JFZT01000039.1"/>
</dbReference>
<evidence type="ECO:0000313" key="1">
    <source>
        <dbReference type="EMBL" id="EZQ06814.1"/>
    </source>
</evidence>
<dbReference type="Proteomes" id="UP000024332">
    <property type="component" value="Unassembled WGS sequence"/>
</dbReference>
<dbReference type="AlphaFoldDB" id="A0A031LQY1"/>